<dbReference type="AlphaFoldDB" id="A0A1V4KLG1"/>
<keyword evidence="2" id="KW-1185">Reference proteome</keyword>
<accession>A0A1V4KLG1</accession>
<proteinExistence type="predicted"/>
<evidence type="ECO:0000313" key="1">
    <source>
        <dbReference type="EMBL" id="OPJ85296.1"/>
    </source>
</evidence>
<sequence>MPAGDRHELILLFHIHSEFLTATDHFASSSTKTILTNTPRVFQNVSFDTIFSCCHTKSWFVSVPEERLIAKTMSRHCLGRVKENLSSLLLTRNIFAEPPSLCPCSLCSPGKDIDGHTSSAT</sequence>
<protein>
    <submittedName>
        <fullName evidence="1">Uncharacterized protein</fullName>
    </submittedName>
</protein>
<name>A0A1V4KLG1_PATFA</name>
<evidence type="ECO:0000313" key="2">
    <source>
        <dbReference type="Proteomes" id="UP000190648"/>
    </source>
</evidence>
<reference evidence="1 2" key="1">
    <citation type="submission" date="2016-02" db="EMBL/GenBank/DDBJ databases">
        <title>Band-tailed pigeon sequencing and assembly.</title>
        <authorList>
            <person name="Soares A.E."/>
            <person name="Novak B.J."/>
            <person name="Rice E.S."/>
            <person name="O'Connell B."/>
            <person name="Chang D."/>
            <person name="Weber S."/>
            <person name="Shapiro B."/>
        </authorList>
    </citation>
    <scope>NUCLEOTIDE SEQUENCE [LARGE SCALE GENOMIC DNA]</scope>
    <source>
        <strain evidence="1">BTP2013</strain>
        <tissue evidence="1">Blood</tissue>
    </source>
</reference>
<dbReference type="Proteomes" id="UP000190648">
    <property type="component" value="Unassembled WGS sequence"/>
</dbReference>
<organism evidence="1 2">
    <name type="scientific">Patagioenas fasciata monilis</name>
    <dbReference type="NCBI Taxonomy" id="372326"/>
    <lineage>
        <taxon>Eukaryota</taxon>
        <taxon>Metazoa</taxon>
        <taxon>Chordata</taxon>
        <taxon>Craniata</taxon>
        <taxon>Vertebrata</taxon>
        <taxon>Euteleostomi</taxon>
        <taxon>Archelosauria</taxon>
        <taxon>Archosauria</taxon>
        <taxon>Dinosauria</taxon>
        <taxon>Saurischia</taxon>
        <taxon>Theropoda</taxon>
        <taxon>Coelurosauria</taxon>
        <taxon>Aves</taxon>
        <taxon>Neognathae</taxon>
        <taxon>Neoaves</taxon>
        <taxon>Columbimorphae</taxon>
        <taxon>Columbiformes</taxon>
        <taxon>Columbidae</taxon>
        <taxon>Patagioenas</taxon>
    </lineage>
</organism>
<comment type="caution">
    <text evidence="1">The sequence shown here is derived from an EMBL/GenBank/DDBJ whole genome shotgun (WGS) entry which is preliminary data.</text>
</comment>
<dbReference type="EMBL" id="LSYS01002888">
    <property type="protein sequence ID" value="OPJ85296.1"/>
    <property type="molecule type" value="Genomic_DNA"/>
</dbReference>
<gene>
    <name evidence="1" type="ORF">AV530_011740</name>
</gene>